<proteinExistence type="predicted"/>
<reference evidence="3" key="1">
    <citation type="submission" date="2017-01" db="EMBL/GenBank/DDBJ databases">
        <title>Genome Analysis of Deinococcus marmoris KOPRI26562.</title>
        <authorList>
            <person name="Kim J.H."/>
            <person name="Oh H.-M."/>
        </authorList>
    </citation>
    <scope>NUCLEOTIDE SEQUENCE [LARGE SCALE GENOMIC DNA]</scope>
    <source>
        <strain evidence="3">PAMC 26633</strain>
    </source>
</reference>
<organism evidence="2 3">
    <name type="scientific">Caballeronia sordidicola</name>
    <name type="common">Burkholderia sordidicola</name>
    <dbReference type="NCBI Taxonomy" id="196367"/>
    <lineage>
        <taxon>Bacteria</taxon>
        <taxon>Pseudomonadati</taxon>
        <taxon>Pseudomonadota</taxon>
        <taxon>Betaproteobacteria</taxon>
        <taxon>Burkholderiales</taxon>
        <taxon>Burkholderiaceae</taxon>
        <taxon>Caballeronia</taxon>
    </lineage>
</organism>
<protein>
    <submittedName>
        <fullName evidence="2">Mobile element protein</fullName>
    </submittedName>
</protein>
<sequence>MMSDASNKISASHLQRTAFVYIRQSSASQVENNRESTQRQYALAQRATTLG</sequence>
<evidence type="ECO:0000313" key="3">
    <source>
        <dbReference type="Proteomes" id="UP000214720"/>
    </source>
</evidence>
<dbReference type="AlphaFoldDB" id="A0A226X5E6"/>
<evidence type="ECO:0000313" key="2">
    <source>
        <dbReference type="EMBL" id="OXC78661.1"/>
    </source>
</evidence>
<accession>A0A226X5E6</accession>
<evidence type="ECO:0000256" key="1">
    <source>
        <dbReference type="SAM" id="MobiDB-lite"/>
    </source>
</evidence>
<dbReference type="EMBL" id="MTHB01000057">
    <property type="protein sequence ID" value="OXC78661.1"/>
    <property type="molecule type" value="Genomic_DNA"/>
</dbReference>
<gene>
    <name evidence="2" type="ORF">BSU04_11055</name>
</gene>
<name>A0A226X5E6_CABSO</name>
<dbReference type="Proteomes" id="UP000214720">
    <property type="component" value="Unassembled WGS sequence"/>
</dbReference>
<comment type="caution">
    <text evidence="2">The sequence shown here is derived from an EMBL/GenBank/DDBJ whole genome shotgun (WGS) entry which is preliminary data.</text>
</comment>
<feature type="region of interest" description="Disordered" evidence="1">
    <location>
        <begin position="26"/>
        <end position="51"/>
    </location>
</feature>